<comment type="caution">
    <text evidence="3">The sequence shown here is derived from an EMBL/GenBank/DDBJ whole genome shotgun (WGS) entry which is preliminary data.</text>
</comment>
<evidence type="ECO:0000256" key="1">
    <source>
        <dbReference type="SAM" id="MobiDB-lite"/>
    </source>
</evidence>
<protein>
    <recommendedName>
        <fullName evidence="5">MARVEL domain-containing protein</fullName>
    </recommendedName>
</protein>
<sequence length="173" mass="18342">MSLITTVRPVVFVLAFIFGVVVLALCADLIANVGGDTLAFQSLGLSVGIINIVSIPLLMISPAARRHTAQLPSLGITTILWIAESALVTDAMPPGGLQCEAYRRFPSWIGNVCREIVAIQALSFITWIILLLYIIFVVVMCATGRESWQGGAGDSSHTAHGEAKGSRTYAAGV</sequence>
<dbReference type="EMBL" id="JAYKXP010000075">
    <property type="protein sequence ID" value="KAK7030500.1"/>
    <property type="molecule type" value="Genomic_DNA"/>
</dbReference>
<keyword evidence="2" id="KW-1133">Transmembrane helix</keyword>
<feature type="transmembrane region" description="Helical" evidence="2">
    <location>
        <begin position="116"/>
        <end position="139"/>
    </location>
</feature>
<dbReference type="Proteomes" id="UP001383192">
    <property type="component" value="Unassembled WGS sequence"/>
</dbReference>
<evidence type="ECO:0008006" key="5">
    <source>
        <dbReference type="Google" id="ProtNLM"/>
    </source>
</evidence>
<proteinExistence type="predicted"/>
<organism evidence="3 4">
    <name type="scientific">Paramarasmius palmivorus</name>
    <dbReference type="NCBI Taxonomy" id="297713"/>
    <lineage>
        <taxon>Eukaryota</taxon>
        <taxon>Fungi</taxon>
        <taxon>Dikarya</taxon>
        <taxon>Basidiomycota</taxon>
        <taxon>Agaricomycotina</taxon>
        <taxon>Agaricomycetes</taxon>
        <taxon>Agaricomycetidae</taxon>
        <taxon>Agaricales</taxon>
        <taxon>Marasmiineae</taxon>
        <taxon>Marasmiaceae</taxon>
        <taxon>Paramarasmius</taxon>
    </lineage>
</organism>
<evidence type="ECO:0000256" key="2">
    <source>
        <dbReference type="SAM" id="Phobius"/>
    </source>
</evidence>
<reference evidence="3 4" key="1">
    <citation type="submission" date="2024-01" db="EMBL/GenBank/DDBJ databases">
        <title>A draft genome for a cacao thread blight-causing isolate of Paramarasmius palmivorus.</title>
        <authorList>
            <person name="Baruah I.K."/>
            <person name="Bukari Y."/>
            <person name="Amoako-Attah I."/>
            <person name="Meinhardt L.W."/>
            <person name="Bailey B.A."/>
            <person name="Cohen S.P."/>
        </authorList>
    </citation>
    <scope>NUCLEOTIDE SEQUENCE [LARGE SCALE GENOMIC DNA]</scope>
    <source>
        <strain evidence="3 4">GH-12</strain>
    </source>
</reference>
<gene>
    <name evidence="3" type="ORF">VNI00_014092</name>
</gene>
<name>A0AAW0BU48_9AGAR</name>
<keyword evidence="2" id="KW-0472">Membrane</keyword>
<dbReference type="AlphaFoldDB" id="A0AAW0BU48"/>
<keyword evidence="2" id="KW-0812">Transmembrane</keyword>
<feature type="transmembrane region" description="Helical" evidence="2">
    <location>
        <begin position="39"/>
        <end position="59"/>
    </location>
</feature>
<evidence type="ECO:0000313" key="3">
    <source>
        <dbReference type="EMBL" id="KAK7030500.1"/>
    </source>
</evidence>
<feature type="transmembrane region" description="Helical" evidence="2">
    <location>
        <begin position="12"/>
        <end position="33"/>
    </location>
</feature>
<keyword evidence="4" id="KW-1185">Reference proteome</keyword>
<feature type="region of interest" description="Disordered" evidence="1">
    <location>
        <begin position="149"/>
        <end position="173"/>
    </location>
</feature>
<evidence type="ECO:0000313" key="4">
    <source>
        <dbReference type="Proteomes" id="UP001383192"/>
    </source>
</evidence>
<accession>A0AAW0BU48</accession>